<dbReference type="EMBL" id="JACTNZ010000007">
    <property type="protein sequence ID" value="KAG5541564.1"/>
    <property type="molecule type" value="Genomic_DNA"/>
</dbReference>
<evidence type="ECO:0000313" key="2">
    <source>
        <dbReference type="EMBL" id="KAG5541564.1"/>
    </source>
</evidence>
<dbReference type="AlphaFoldDB" id="A0AAV6JRZ6"/>
<feature type="region of interest" description="Disordered" evidence="1">
    <location>
        <begin position="1"/>
        <end position="36"/>
    </location>
</feature>
<reference evidence="2" key="1">
    <citation type="submission" date="2020-08" db="EMBL/GenBank/DDBJ databases">
        <title>Plant Genome Project.</title>
        <authorList>
            <person name="Zhang R.-G."/>
        </authorList>
    </citation>
    <scope>NUCLEOTIDE SEQUENCE</scope>
    <source>
        <strain evidence="2">WSP0</strain>
        <tissue evidence="2">Leaf</tissue>
    </source>
</reference>
<name>A0AAV6JRZ6_9ERIC</name>
<comment type="caution">
    <text evidence="2">The sequence shown here is derived from an EMBL/GenBank/DDBJ whole genome shotgun (WGS) entry which is preliminary data.</text>
</comment>
<protein>
    <submittedName>
        <fullName evidence="2">Uncharacterized protein</fullName>
    </submittedName>
</protein>
<keyword evidence="3" id="KW-1185">Reference proteome</keyword>
<gene>
    <name evidence="2" type="ORF">RHGRI_021410</name>
</gene>
<proteinExistence type="predicted"/>
<evidence type="ECO:0000313" key="3">
    <source>
        <dbReference type="Proteomes" id="UP000823749"/>
    </source>
</evidence>
<organism evidence="2 3">
    <name type="scientific">Rhododendron griersonianum</name>
    <dbReference type="NCBI Taxonomy" id="479676"/>
    <lineage>
        <taxon>Eukaryota</taxon>
        <taxon>Viridiplantae</taxon>
        <taxon>Streptophyta</taxon>
        <taxon>Embryophyta</taxon>
        <taxon>Tracheophyta</taxon>
        <taxon>Spermatophyta</taxon>
        <taxon>Magnoliopsida</taxon>
        <taxon>eudicotyledons</taxon>
        <taxon>Gunneridae</taxon>
        <taxon>Pentapetalae</taxon>
        <taxon>asterids</taxon>
        <taxon>Ericales</taxon>
        <taxon>Ericaceae</taxon>
        <taxon>Ericoideae</taxon>
        <taxon>Rhodoreae</taxon>
        <taxon>Rhododendron</taxon>
    </lineage>
</organism>
<sequence>MSEESKQHSSLPKSAGNMSINQREDEQVIEESSNSVQGLDSFIQDSVSPLHEIDKGPETPNVQAHSSETQQVGKITTLLQQQEINRNIVLLNSPMVIDSNCNIRASQLEGINLQVELNPRSARKAVRSQIYEECMSTEEAEYEDEDLVLVAKRQRMKLVSGNLDIGILVLDIASEYGKKGKSLGGGRLWCDVGGCLSCCGGGDGCCTLSGLVLVLG</sequence>
<dbReference type="Proteomes" id="UP000823749">
    <property type="component" value="Chromosome 7"/>
</dbReference>
<evidence type="ECO:0000256" key="1">
    <source>
        <dbReference type="SAM" id="MobiDB-lite"/>
    </source>
</evidence>
<accession>A0AAV6JRZ6</accession>
<feature type="compositionally biased region" description="Polar residues" evidence="1">
    <location>
        <begin position="8"/>
        <end position="21"/>
    </location>
</feature>